<gene>
    <name evidence="1" type="ORF">MSG28_013831</name>
</gene>
<accession>A0ACC0K931</accession>
<reference evidence="1 2" key="1">
    <citation type="journal article" date="2022" name="Genome Biol. Evol.">
        <title>The Spruce Budworm Genome: Reconstructing the Evolutionary History of Antifreeze Proteins.</title>
        <authorList>
            <person name="Beliveau C."/>
            <person name="Gagne P."/>
            <person name="Picq S."/>
            <person name="Vernygora O."/>
            <person name="Keeling C.I."/>
            <person name="Pinkney K."/>
            <person name="Doucet D."/>
            <person name="Wen F."/>
            <person name="Johnston J.S."/>
            <person name="Maaroufi H."/>
            <person name="Boyle B."/>
            <person name="Laroche J."/>
            <person name="Dewar K."/>
            <person name="Juretic N."/>
            <person name="Blackburn G."/>
            <person name="Nisole A."/>
            <person name="Brunet B."/>
            <person name="Brandao M."/>
            <person name="Lumley L."/>
            <person name="Duan J."/>
            <person name="Quan G."/>
            <person name="Lucarotti C.J."/>
            <person name="Roe A.D."/>
            <person name="Sperling F.A.H."/>
            <person name="Levesque R.C."/>
            <person name="Cusson M."/>
        </authorList>
    </citation>
    <scope>NUCLEOTIDE SEQUENCE [LARGE SCALE GENOMIC DNA]</scope>
    <source>
        <strain evidence="1">Glfc:IPQL:Cfum</strain>
    </source>
</reference>
<dbReference type="Proteomes" id="UP001064048">
    <property type="component" value="Chromosome 24"/>
</dbReference>
<dbReference type="EMBL" id="CM046124">
    <property type="protein sequence ID" value="KAI8432928.1"/>
    <property type="molecule type" value="Genomic_DNA"/>
</dbReference>
<evidence type="ECO:0000313" key="2">
    <source>
        <dbReference type="Proteomes" id="UP001064048"/>
    </source>
</evidence>
<proteinExistence type="predicted"/>
<keyword evidence="2" id="KW-1185">Reference proteome</keyword>
<name>A0ACC0K931_CHOFU</name>
<evidence type="ECO:0000313" key="1">
    <source>
        <dbReference type="EMBL" id="KAI8432928.1"/>
    </source>
</evidence>
<sequence>MKSEKETTKKGHTYVQWAAGIIANSIAFTYAMQACWISPVAKVLQSKSSPTGAPLSDSTLGWVASALPITAFVFVPIFSFLADKYGRKTSILIMAVPQTLYFASTTSLVIARVCSGIAAGGCFNVVPMYNKEISQDNMRGAMGSLLIVACNMGILIIFALGAYVEYYTVLYIVAGIPVLTFILMLKGLDEDDKSIQNEVNEMKKDDEFYKTMPPLSMIASGVDLDAELMTLTFPAVMLAGSFLAMVAMERVGRKGWGLSFALLAAFAPITAAFGMYANFYFFAAVQLLGFAAVLVLMPETRGKSIEQLETELKIK</sequence>
<protein>
    <submittedName>
        <fullName evidence="1">Uncharacterized protein</fullName>
    </submittedName>
</protein>
<comment type="caution">
    <text evidence="1">The sequence shown here is derived from an EMBL/GenBank/DDBJ whole genome shotgun (WGS) entry which is preliminary data.</text>
</comment>
<organism evidence="1 2">
    <name type="scientific">Choristoneura fumiferana</name>
    <name type="common">Spruce budworm moth</name>
    <name type="synonym">Archips fumiferana</name>
    <dbReference type="NCBI Taxonomy" id="7141"/>
    <lineage>
        <taxon>Eukaryota</taxon>
        <taxon>Metazoa</taxon>
        <taxon>Ecdysozoa</taxon>
        <taxon>Arthropoda</taxon>
        <taxon>Hexapoda</taxon>
        <taxon>Insecta</taxon>
        <taxon>Pterygota</taxon>
        <taxon>Neoptera</taxon>
        <taxon>Endopterygota</taxon>
        <taxon>Lepidoptera</taxon>
        <taxon>Glossata</taxon>
        <taxon>Ditrysia</taxon>
        <taxon>Tortricoidea</taxon>
        <taxon>Tortricidae</taxon>
        <taxon>Tortricinae</taxon>
        <taxon>Choristoneura</taxon>
    </lineage>
</organism>